<dbReference type="InterPro" id="IPR050706">
    <property type="entry name" value="Cyclic-di-GMP_PDE-like"/>
</dbReference>
<dbReference type="InterPro" id="IPR029787">
    <property type="entry name" value="Nucleotide_cyclase"/>
</dbReference>
<dbReference type="CDD" id="cd12912">
    <property type="entry name" value="PDC2_MCP_like"/>
    <property type="match status" value="1"/>
</dbReference>
<dbReference type="InterPro" id="IPR043128">
    <property type="entry name" value="Rev_trsase/Diguanyl_cyclase"/>
</dbReference>
<feature type="domain" description="EAL" evidence="2">
    <location>
        <begin position="493"/>
        <end position="746"/>
    </location>
</feature>
<name>A0ABU8TQM1_9HYPH</name>
<dbReference type="PROSITE" id="PS50887">
    <property type="entry name" value="GGDEF"/>
    <property type="match status" value="1"/>
</dbReference>
<dbReference type="CDD" id="cd01948">
    <property type="entry name" value="EAL"/>
    <property type="match status" value="1"/>
</dbReference>
<keyword evidence="1" id="KW-0812">Transmembrane</keyword>
<sequence>MIAQNLGYALERYENDVTAAVEFVSAGLSRGDPTTEMDQFLRQLHILCVLNVDKNNRTIKQLITTAPIPKLQKMGAELFESLSVIAVSDHMVFSTVRDNGNGENVLFLIRDMDTYYAIAEISTQYFKTLGDSISFGIKGHAAIVDQAGNVLAHPNKDWVKTRKNISKVSSVSRMMRGETGIEEFYSPALKGDMIAGLTAVPGSGWGVMVPQPVSEIYDKVYQNQSSAFFVLGIGAIIMLALGLLFARSLSTPLEKLVAAMKKNARARKLNMVQSDDGLIPFAEIIDFRKNYNTMVRKVTQVTTQVETLAYSDSVTGLPNRDRLQFVAGPILRDATHPSQSGVVILVDLDNFKDVNDLHGHSVGDDVLRVSAQKLVNVASNLKLTAQDSTASPLEAPIVARIGGDEFIIVVQGMSDEAEIHSLLGTLRSVLSTPVPGLPFNSTMSASIGCARFPADGNDVEGLIKRADIAMFHAKNGGKNRAEIFNSEIGTQSSAEMRRDILEAIETGGLFLEYQPKVCSRRQKATGVEALVRWNHPEYGRYMPDRWMPAISNSPIIVALGEWVIEQAMLDQKKLVDLGHGIFTSVNIGSRHFVAPEFVESVDRIRDKLGFAAERLEIEVTEDALFTSEDRASSTFKALHERGYRLSIDDFGKGYSNIARLARLPVDFIKIDRSIIVGAYEDERICAILKSIITMAKSLGAKTVAEGVETIEQVEFASKMGADCLQGYYYAKAMPVEALAEWLDTEANASVPPRLQSL</sequence>
<dbReference type="PANTHER" id="PTHR33121">
    <property type="entry name" value="CYCLIC DI-GMP PHOSPHODIESTERASE PDEF"/>
    <property type="match status" value="1"/>
</dbReference>
<evidence type="ECO:0000256" key="1">
    <source>
        <dbReference type="SAM" id="Phobius"/>
    </source>
</evidence>
<dbReference type="SUPFAM" id="SSF141868">
    <property type="entry name" value="EAL domain-like"/>
    <property type="match status" value="1"/>
</dbReference>
<dbReference type="EMBL" id="JBAKIA010000019">
    <property type="protein sequence ID" value="MEJ8476466.1"/>
    <property type="molecule type" value="Genomic_DNA"/>
</dbReference>
<dbReference type="NCBIfam" id="TIGR00254">
    <property type="entry name" value="GGDEF"/>
    <property type="match status" value="1"/>
</dbReference>
<dbReference type="Gene3D" id="3.30.450.20">
    <property type="entry name" value="PAS domain"/>
    <property type="match status" value="1"/>
</dbReference>
<dbReference type="Proteomes" id="UP001385499">
    <property type="component" value="Unassembled WGS sequence"/>
</dbReference>
<dbReference type="SUPFAM" id="SSF55073">
    <property type="entry name" value="Nucleotide cyclase"/>
    <property type="match status" value="1"/>
</dbReference>
<evidence type="ECO:0000259" key="3">
    <source>
        <dbReference type="PROSITE" id="PS50887"/>
    </source>
</evidence>
<protein>
    <submittedName>
        <fullName evidence="4">EAL domain-containing protein</fullName>
    </submittedName>
</protein>
<accession>A0ABU8TQM1</accession>
<keyword evidence="5" id="KW-1185">Reference proteome</keyword>
<comment type="caution">
    <text evidence="4">The sequence shown here is derived from an EMBL/GenBank/DDBJ whole genome shotgun (WGS) entry which is preliminary data.</text>
</comment>
<feature type="domain" description="GGDEF" evidence="3">
    <location>
        <begin position="339"/>
        <end position="486"/>
    </location>
</feature>
<dbReference type="CDD" id="cd01949">
    <property type="entry name" value="GGDEF"/>
    <property type="match status" value="1"/>
</dbReference>
<keyword evidence="1" id="KW-1133">Transmembrane helix</keyword>
<organism evidence="4 5">
    <name type="scientific">Roseibium algae</name>
    <dbReference type="NCBI Taxonomy" id="3123038"/>
    <lineage>
        <taxon>Bacteria</taxon>
        <taxon>Pseudomonadati</taxon>
        <taxon>Pseudomonadota</taxon>
        <taxon>Alphaproteobacteria</taxon>
        <taxon>Hyphomicrobiales</taxon>
        <taxon>Stappiaceae</taxon>
        <taxon>Roseibium</taxon>
    </lineage>
</organism>
<evidence type="ECO:0000259" key="2">
    <source>
        <dbReference type="PROSITE" id="PS50883"/>
    </source>
</evidence>
<evidence type="ECO:0000313" key="5">
    <source>
        <dbReference type="Proteomes" id="UP001385499"/>
    </source>
</evidence>
<dbReference type="InterPro" id="IPR000160">
    <property type="entry name" value="GGDEF_dom"/>
</dbReference>
<feature type="transmembrane region" description="Helical" evidence="1">
    <location>
        <begin position="227"/>
        <end position="246"/>
    </location>
</feature>
<proteinExistence type="predicted"/>
<dbReference type="SMART" id="SM00267">
    <property type="entry name" value="GGDEF"/>
    <property type="match status" value="1"/>
</dbReference>
<dbReference type="PROSITE" id="PS50883">
    <property type="entry name" value="EAL"/>
    <property type="match status" value="1"/>
</dbReference>
<reference evidence="4 5" key="1">
    <citation type="submission" date="2024-02" db="EMBL/GenBank/DDBJ databases">
        <title>Roseibium algae sp. nov., isolated from marine alga (Grateloupia sp.), showing potential in myo-inositol conversion.</title>
        <authorList>
            <person name="Wang Y."/>
        </authorList>
    </citation>
    <scope>NUCLEOTIDE SEQUENCE [LARGE SCALE GENOMIC DNA]</scope>
    <source>
        <strain evidence="4 5">H3510</strain>
    </source>
</reference>
<dbReference type="Gene3D" id="6.10.340.10">
    <property type="match status" value="1"/>
</dbReference>
<dbReference type="InterPro" id="IPR001633">
    <property type="entry name" value="EAL_dom"/>
</dbReference>
<dbReference type="Pfam" id="PF00990">
    <property type="entry name" value="GGDEF"/>
    <property type="match status" value="1"/>
</dbReference>
<dbReference type="SMART" id="SM00052">
    <property type="entry name" value="EAL"/>
    <property type="match status" value="1"/>
</dbReference>
<dbReference type="InterPro" id="IPR035919">
    <property type="entry name" value="EAL_sf"/>
</dbReference>
<dbReference type="Pfam" id="PF00563">
    <property type="entry name" value="EAL"/>
    <property type="match status" value="1"/>
</dbReference>
<keyword evidence="1" id="KW-0472">Membrane</keyword>
<gene>
    <name evidence="4" type="ORF">V6575_20435</name>
</gene>
<evidence type="ECO:0000313" key="4">
    <source>
        <dbReference type="EMBL" id="MEJ8476466.1"/>
    </source>
</evidence>
<dbReference type="Gene3D" id="3.20.20.450">
    <property type="entry name" value="EAL domain"/>
    <property type="match status" value="1"/>
</dbReference>
<dbReference type="PANTHER" id="PTHR33121:SF71">
    <property type="entry name" value="OXYGEN SENSOR PROTEIN DOSP"/>
    <property type="match status" value="1"/>
</dbReference>
<dbReference type="Gene3D" id="3.30.70.270">
    <property type="match status" value="1"/>
</dbReference>
<dbReference type="RefSeq" id="WP_340277023.1">
    <property type="nucleotide sequence ID" value="NZ_JBAKIA010000019.1"/>
</dbReference>